<dbReference type="EMBL" id="NCKW01002643">
    <property type="protein sequence ID" value="POM77408.1"/>
    <property type="molecule type" value="Genomic_DNA"/>
</dbReference>
<keyword evidence="1" id="KW-0067">ATP-binding</keyword>
<name>A0A2P4YHX9_9STRA</name>
<sequence>MNTLDTVLPAKGKRRAQVTNTANHANEASARKRSASLSLHICDQDLDEAYNEEPLEVANNVDEQQEELLAARLARQPVHRERTHTERWGIPPMRAMNLCCSMSSSWAHVHLAGGHTSMGAYERHLVKGVSLFIRNIEAARCVLLAPHQIPLKEFTRLRKKSETKGGLHPVWGFPSVQPENTSSVAQVTGSAGIHIDPAEPSGLVLQSLFCRTKCIKTRDRIYAIKIALDIGLGGLAAAQFGKPTALMAYVRTWTLSVARLGSSTGGLTAESQLPP</sequence>
<evidence type="ECO:0000313" key="2">
    <source>
        <dbReference type="Proteomes" id="UP000237271"/>
    </source>
</evidence>
<keyword evidence="1" id="KW-0547">Nucleotide-binding</keyword>
<proteinExistence type="predicted"/>
<dbReference type="Proteomes" id="UP000237271">
    <property type="component" value="Unassembled WGS sequence"/>
</dbReference>
<reference evidence="1 2" key="1">
    <citation type="journal article" date="2017" name="Genome Biol. Evol.">
        <title>Phytophthora megakarya and P. palmivora, closely related causal agents of cacao black pod rot, underwent increases in genome sizes and gene numbers by different mechanisms.</title>
        <authorList>
            <person name="Ali S.S."/>
            <person name="Shao J."/>
            <person name="Lary D.J."/>
            <person name="Kronmiller B."/>
            <person name="Shen D."/>
            <person name="Strem M.D."/>
            <person name="Amoako-Attah I."/>
            <person name="Akrofi A.Y."/>
            <person name="Begoude B.A."/>
            <person name="Ten Hoopen G.M."/>
            <person name="Coulibaly K."/>
            <person name="Kebe B.I."/>
            <person name="Melnick R.L."/>
            <person name="Guiltinan M.J."/>
            <person name="Tyler B.M."/>
            <person name="Meinhardt L.W."/>
            <person name="Bailey B.A."/>
        </authorList>
    </citation>
    <scope>NUCLEOTIDE SEQUENCE [LARGE SCALE GENOMIC DNA]</scope>
    <source>
        <strain evidence="2">sbr112.9</strain>
    </source>
</reference>
<keyword evidence="2" id="KW-1185">Reference proteome</keyword>
<dbReference type="AlphaFoldDB" id="A0A2P4YHX9"/>
<gene>
    <name evidence="1" type="ORF">PHPALM_5213</name>
</gene>
<dbReference type="GO" id="GO:0005524">
    <property type="term" value="F:ATP binding"/>
    <property type="evidence" value="ECO:0007669"/>
    <property type="project" value="UniProtKB-KW"/>
</dbReference>
<organism evidence="1 2">
    <name type="scientific">Phytophthora palmivora</name>
    <dbReference type="NCBI Taxonomy" id="4796"/>
    <lineage>
        <taxon>Eukaryota</taxon>
        <taxon>Sar</taxon>
        <taxon>Stramenopiles</taxon>
        <taxon>Oomycota</taxon>
        <taxon>Peronosporomycetes</taxon>
        <taxon>Peronosporales</taxon>
        <taxon>Peronosporaceae</taxon>
        <taxon>Phytophthora</taxon>
    </lineage>
</organism>
<evidence type="ECO:0000313" key="1">
    <source>
        <dbReference type="EMBL" id="POM77408.1"/>
    </source>
</evidence>
<protein>
    <submittedName>
        <fullName evidence="1">ATP-binding cassette (ABC) Superfamily</fullName>
    </submittedName>
</protein>
<comment type="caution">
    <text evidence="1">The sequence shown here is derived from an EMBL/GenBank/DDBJ whole genome shotgun (WGS) entry which is preliminary data.</text>
</comment>
<dbReference type="OrthoDB" id="146150at2759"/>
<accession>A0A2P4YHX9</accession>